<feature type="coiled-coil region" evidence="1">
    <location>
        <begin position="395"/>
        <end position="431"/>
    </location>
</feature>
<dbReference type="WBParaSite" id="scaffold6870_cov179.g11374">
    <property type="protein sequence ID" value="scaffold6870_cov179.g11374"/>
    <property type="gene ID" value="scaffold6870_cov179.g11374"/>
</dbReference>
<evidence type="ECO:0000256" key="3">
    <source>
        <dbReference type="SAM" id="SignalP"/>
    </source>
</evidence>
<reference evidence="5" key="1">
    <citation type="submission" date="2022-11" db="UniProtKB">
        <authorList>
            <consortium name="WormBaseParasite"/>
        </authorList>
    </citation>
    <scope>IDENTIFICATION</scope>
</reference>
<proteinExistence type="predicted"/>
<organism evidence="4 5">
    <name type="scientific">Meloidogyne javanica</name>
    <name type="common">Root-knot nematode worm</name>
    <dbReference type="NCBI Taxonomy" id="6303"/>
    <lineage>
        <taxon>Eukaryota</taxon>
        <taxon>Metazoa</taxon>
        <taxon>Ecdysozoa</taxon>
        <taxon>Nematoda</taxon>
        <taxon>Chromadorea</taxon>
        <taxon>Rhabditida</taxon>
        <taxon>Tylenchina</taxon>
        <taxon>Tylenchomorpha</taxon>
        <taxon>Tylenchoidea</taxon>
        <taxon>Meloidogynidae</taxon>
        <taxon>Meloidogyninae</taxon>
        <taxon>Meloidogyne</taxon>
        <taxon>Meloidogyne incognita group</taxon>
    </lineage>
</organism>
<dbReference type="Proteomes" id="UP000887561">
    <property type="component" value="Unplaced"/>
</dbReference>
<feature type="compositionally biased region" description="Basic and acidic residues" evidence="2">
    <location>
        <begin position="202"/>
        <end position="214"/>
    </location>
</feature>
<evidence type="ECO:0000313" key="5">
    <source>
        <dbReference type="WBParaSite" id="scaffold6870_cov179.g11374"/>
    </source>
</evidence>
<feature type="signal peptide" evidence="3">
    <location>
        <begin position="1"/>
        <end position="24"/>
    </location>
</feature>
<protein>
    <submittedName>
        <fullName evidence="5">Uncharacterized protein</fullName>
    </submittedName>
</protein>
<dbReference type="AlphaFoldDB" id="A0A915N3S9"/>
<evidence type="ECO:0000313" key="4">
    <source>
        <dbReference type="Proteomes" id="UP000887561"/>
    </source>
</evidence>
<feature type="chain" id="PRO_5037205773" evidence="3">
    <location>
        <begin position="25"/>
        <end position="791"/>
    </location>
</feature>
<keyword evidence="1" id="KW-0175">Coiled coil</keyword>
<evidence type="ECO:0000256" key="2">
    <source>
        <dbReference type="SAM" id="MobiDB-lite"/>
    </source>
</evidence>
<keyword evidence="3" id="KW-0732">Signal</keyword>
<feature type="region of interest" description="Disordered" evidence="2">
    <location>
        <begin position="201"/>
        <end position="224"/>
    </location>
</feature>
<keyword evidence="4" id="KW-1185">Reference proteome</keyword>
<name>A0A915N3S9_MELJA</name>
<sequence>MLLLPFNLVCLVLILASFFDKNVAINEPRLMATIQQNLIYALFPADRFYLTRYNFNEVNGFEEWRLEQLVIIADKDNTGLPRGSTQSNDALIHDEWIYIENPKNIKPKYYFLQIKEEEKRGIYKANLERLKDSVESEHNLFNNKFTPEEVKNCLKTGGSEEIDQIQMEEIARSEEALEKNKNAKKGLKRTFRNLCGCLASTSHDKHPSSDEEHPLPPPKHSKNIQKDEQYEELINLVIECKVFIRDLHSEGGEGALIDIFSFMENHTEMKDLKNISELSKIQTEKLDQASFKRIYEEHKKESKSKRAIVQGAGPVGLYATYKLFMEGVNVTLVNDRSEKYIRNRVVFFDRKWMSQLRFFLGTEFDKLFIDNENGEKSLGRILDEDIGFVNIKHMETFLKDRLKNLSKYINEKEEERTSQEAQQEITEEIRQENQKEKSFLNLIYNTAVLDINTNYEKPLAVVVASNKPRDPGSFNFNDLKEILTNYEGMKILKSNEIGIPFDLFFCAGGARDQIRTKFIEEPKQLTQSINYGVAIFDKTKHDVKVFTDNATFYRNPMKGMRSHLKRHNIDKLINDADFISEQLKKRYAKINKLIIHGMAEVKSPIKAGEEKAFAVNHKGNIISKNSSDEQIVVRLFESNPTLHIASITPLALVKFIEELQIERNLEENLNKIKKFDDLHDKLQKRWAKALFDYTFSVRHPERFGQVVIEGAEHTSSRTLYKGKKISQPQQTLKYDPHSANTSTFYVGIYGVENPVKEIRGTQDSAIIAAIGDANTSAHFMTSSGTSTGKFL</sequence>
<evidence type="ECO:0000256" key="1">
    <source>
        <dbReference type="SAM" id="Coils"/>
    </source>
</evidence>
<accession>A0A915N3S9</accession>